<gene>
    <name evidence="2" type="ORF">G3I29_29935</name>
</gene>
<feature type="region of interest" description="Disordered" evidence="1">
    <location>
        <begin position="1"/>
        <end position="38"/>
    </location>
</feature>
<name>A0A6N9UBT0_STRHA</name>
<accession>A0A6N9UBT0</accession>
<evidence type="ECO:0000256" key="1">
    <source>
        <dbReference type="SAM" id="MobiDB-lite"/>
    </source>
</evidence>
<dbReference type="Proteomes" id="UP000471293">
    <property type="component" value="Unassembled WGS sequence"/>
</dbReference>
<feature type="compositionally biased region" description="Basic and acidic residues" evidence="1">
    <location>
        <begin position="1"/>
        <end position="21"/>
    </location>
</feature>
<evidence type="ECO:0000313" key="3">
    <source>
        <dbReference type="Proteomes" id="UP000471293"/>
    </source>
</evidence>
<dbReference type="RefSeq" id="WP_164349032.1">
    <property type="nucleotide sequence ID" value="NZ_JAAGLQ010000630.1"/>
</dbReference>
<protein>
    <submittedName>
        <fullName evidence="2">Uncharacterized protein</fullName>
    </submittedName>
</protein>
<organism evidence="2 3">
    <name type="scientific">Streptomyces halstedii</name>
    <dbReference type="NCBI Taxonomy" id="1944"/>
    <lineage>
        <taxon>Bacteria</taxon>
        <taxon>Bacillati</taxon>
        <taxon>Actinomycetota</taxon>
        <taxon>Actinomycetes</taxon>
        <taxon>Kitasatosporales</taxon>
        <taxon>Streptomycetaceae</taxon>
        <taxon>Streptomyces</taxon>
    </lineage>
</organism>
<evidence type="ECO:0000313" key="2">
    <source>
        <dbReference type="EMBL" id="NEA19603.1"/>
    </source>
</evidence>
<proteinExistence type="predicted"/>
<comment type="caution">
    <text evidence="2">The sequence shown here is derived from an EMBL/GenBank/DDBJ whole genome shotgun (WGS) entry which is preliminary data.</text>
</comment>
<dbReference type="AlphaFoldDB" id="A0A6N9UBT0"/>
<reference evidence="2 3" key="1">
    <citation type="submission" date="2020-01" db="EMBL/GenBank/DDBJ databases">
        <title>Insect and environment-associated Actinomycetes.</title>
        <authorList>
            <person name="Currrie C."/>
            <person name="Chevrette M."/>
            <person name="Carlson C."/>
            <person name="Stubbendieck R."/>
            <person name="Wendt-Pienkowski E."/>
        </authorList>
    </citation>
    <scope>NUCLEOTIDE SEQUENCE [LARGE SCALE GENOMIC DNA]</scope>
    <source>
        <strain evidence="2 3">SID11342</strain>
    </source>
</reference>
<dbReference type="EMBL" id="JAAGLQ010000630">
    <property type="protein sequence ID" value="NEA19603.1"/>
    <property type="molecule type" value="Genomic_DNA"/>
</dbReference>
<sequence>MAVKKDPAARRAREAARRAAAAERIGPQPVRPPRPRTLYAMRPPGLYYEDWHMPKGDDDQIIRKIAEEFGPDSGEAKTMRLILDYREVYGPHVPLGAAGHLDAILDHTELAATLTEPLGCPPDDARETLHSLHAQGLLLVADDGSLWTTIPPGTPLSTPGKGWSFVEKKVDAPTD</sequence>